<proteinExistence type="predicted"/>
<gene>
    <name evidence="1" type="ORF">UFOVP765_33</name>
</gene>
<dbReference type="InterPro" id="IPR027417">
    <property type="entry name" value="P-loop_NTPase"/>
</dbReference>
<dbReference type="EMBL" id="LR796703">
    <property type="protein sequence ID" value="CAB4160741.1"/>
    <property type="molecule type" value="Genomic_DNA"/>
</dbReference>
<protein>
    <recommendedName>
        <fullName evidence="2">TerL</fullName>
    </recommendedName>
</protein>
<sequence>MANKKEVSQKSLHGPGIDLDFSTAPTTWGFLQSDAFVRGLMGPVGSGKSYACAAEIMMRAVRQKPSPIDGIRYTRFVIVRNSYPELKTTTIKTWQDLFPENTFGPMLYTPPITHHIRLPSRGDAAGIDCEVIFLALDQPKDVRKLLSLELTGAWVNEARELPKAVIDGLTHRVGRYPTQRDGGPTWHGVWMDTNPMDDDHWWFKLAEKTKLTGKYAWDFFKQPGGVTEVDPGNLPENPEANDHIFSGGRWWKINPKAENVSNLPAGYYMQMLGGKNLDWIKCYAEGKYTYVQEGRPVWPEYDDSSMSGEVDYDPEHALQVGLDFGLTPAAVVGQRLPNGRWIILDEIVTFDMGLERFGQQLLAELNARYPKAQIMMWGDPAGMQRDAIYEVTAFDYLRTLGLRAQPTPSNDFKVRREAAAAPMQRLIAGKPGLMIATKCKMIRKSLAGGYHFKRVAVGAGQERFKDAPNKNEHSHVGDAFGYLLLGGGEHKRLTKSPLSASTVIAQTVAGSDFNVFD</sequence>
<accession>A0A6J5NTT9</accession>
<organism evidence="1">
    <name type="scientific">uncultured Caudovirales phage</name>
    <dbReference type="NCBI Taxonomy" id="2100421"/>
    <lineage>
        <taxon>Viruses</taxon>
        <taxon>Duplodnaviria</taxon>
        <taxon>Heunggongvirae</taxon>
        <taxon>Uroviricota</taxon>
        <taxon>Caudoviricetes</taxon>
        <taxon>Peduoviridae</taxon>
        <taxon>Maltschvirus</taxon>
        <taxon>Maltschvirus maltsch</taxon>
    </lineage>
</organism>
<dbReference type="Gene3D" id="3.30.420.280">
    <property type="match status" value="1"/>
</dbReference>
<name>A0A6J5NTT9_9CAUD</name>
<evidence type="ECO:0008006" key="2">
    <source>
        <dbReference type="Google" id="ProtNLM"/>
    </source>
</evidence>
<reference evidence="1" key="1">
    <citation type="submission" date="2020-04" db="EMBL/GenBank/DDBJ databases">
        <authorList>
            <person name="Chiriac C."/>
            <person name="Salcher M."/>
            <person name="Ghai R."/>
            <person name="Kavagutti S V."/>
        </authorList>
    </citation>
    <scope>NUCLEOTIDE SEQUENCE</scope>
</reference>
<dbReference type="Gene3D" id="3.40.50.300">
    <property type="entry name" value="P-loop containing nucleotide triphosphate hydrolases"/>
    <property type="match status" value="1"/>
</dbReference>
<evidence type="ECO:0000313" key="1">
    <source>
        <dbReference type="EMBL" id="CAB4160741.1"/>
    </source>
</evidence>